<protein>
    <submittedName>
        <fullName evidence="7">Anaerobic glycerol-3-phosphate dehydrogenase subunit C</fullName>
        <ecNumber evidence="7">1.1.5.3</ecNumber>
    </submittedName>
</protein>
<keyword evidence="5" id="KW-0411">Iron-sulfur</keyword>
<dbReference type="KEGG" id="sgbi:P3F81_10470"/>
<dbReference type="PANTHER" id="PTHR32479">
    <property type="entry name" value="GLYCOLATE OXIDASE IRON-SULFUR SUBUNIT"/>
    <property type="match status" value="1"/>
</dbReference>
<evidence type="ECO:0000259" key="6">
    <source>
        <dbReference type="PROSITE" id="PS51379"/>
    </source>
</evidence>
<evidence type="ECO:0000313" key="8">
    <source>
        <dbReference type="Proteomes" id="UP001243623"/>
    </source>
</evidence>
<dbReference type="SUPFAM" id="SSF46548">
    <property type="entry name" value="alpha-helical ferredoxin"/>
    <property type="match status" value="1"/>
</dbReference>
<dbReference type="EC" id="1.1.5.3" evidence="7"/>
<keyword evidence="3" id="KW-0677">Repeat</keyword>
<dbReference type="PANTHER" id="PTHR32479:SF19">
    <property type="entry name" value="ANAEROBIC GLYCEROL-3-PHOSPHATE DEHYDROGENASE SUBUNIT C"/>
    <property type="match status" value="1"/>
</dbReference>
<proteinExistence type="predicted"/>
<dbReference type="Pfam" id="PF13183">
    <property type="entry name" value="Fer4_8"/>
    <property type="match status" value="1"/>
</dbReference>
<dbReference type="PROSITE" id="PS51379">
    <property type="entry name" value="4FE4S_FER_2"/>
    <property type="match status" value="1"/>
</dbReference>
<evidence type="ECO:0000256" key="5">
    <source>
        <dbReference type="ARBA" id="ARBA00023014"/>
    </source>
</evidence>
<reference evidence="7" key="1">
    <citation type="submission" date="2023-03" db="EMBL/GenBank/DDBJ databases">
        <title>Selenobaculum gbiensis gen. nov. sp. nov., a new bacterium isolated from the gut microbiota of IBD patient.</title>
        <authorList>
            <person name="Yeo S."/>
            <person name="Park H."/>
            <person name="Huh C.S."/>
        </authorList>
    </citation>
    <scope>NUCLEOTIDE SEQUENCE</scope>
    <source>
        <strain evidence="7">ICN-92133</strain>
    </source>
</reference>
<keyword evidence="4" id="KW-0408">Iron</keyword>
<evidence type="ECO:0000256" key="1">
    <source>
        <dbReference type="ARBA" id="ARBA00022485"/>
    </source>
</evidence>
<organism evidence="7 8">
    <name type="scientific">Selenobaculum gibii</name>
    <dbReference type="NCBI Taxonomy" id="3054208"/>
    <lineage>
        <taxon>Bacteria</taxon>
        <taxon>Bacillati</taxon>
        <taxon>Bacillota</taxon>
        <taxon>Negativicutes</taxon>
        <taxon>Selenomonadales</taxon>
        <taxon>Selenomonadaceae</taxon>
        <taxon>Selenobaculum</taxon>
    </lineage>
</organism>
<dbReference type="GO" id="GO:0051539">
    <property type="term" value="F:4 iron, 4 sulfur cluster binding"/>
    <property type="evidence" value="ECO:0007669"/>
    <property type="project" value="UniProtKB-KW"/>
</dbReference>
<dbReference type="Pfam" id="PF02754">
    <property type="entry name" value="CCG"/>
    <property type="match status" value="2"/>
</dbReference>
<evidence type="ECO:0000313" key="7">
    <source>
        <dbReference type="EMBL" id="WIW70308.1"/>
    </source>
</evidence>
<dbReference type="InterPro" id="IPR009051">
    <property type="entry name" value="Helical_ferredxn"/>
</dbReference>
<evidence type="ECO:0000256" key="2">
    <source>
        <dbReference type="ARBA" id="ARBA00022723"/>
    </source>
</evidence>
<dbReference type="InterPro" id="IPR017896">
    <property type="entry name" value="4Fe4S_Fe-S-bd"/>
</dbReference>
<dbReference type="RefSeq" id="WP_147670093.1">
    <property type="nucleotide sequence ID" value="NZ_CP120678.1"/>
</dbReference>
<keyword evidence="2" id="KW-0479">Metal-binding</keyword>
<sequence>MTKHLIDPDKCTACTVCVANCPVTAATREFRGPKMTGPAFERMRKLTDGDDVMLDYCSNCKNCDMSCPSGVPVSTLNMLARAEYYKTHKRKTQADDMLAHSEKMGKLVTSIPFGSSLVNMGMSIGKGLGIMEAMGIAADAPTPAFASESFISKFKKIKQTSYPKKVVFFPGCFINYNQPEVGVDLVKVYQANKIEVIVDDAFVCCGSPLVVGGYLDEAHENANKNIALIKKWIDKGYDVITACTSCGLMLKQEYQELFHSEDAENNAKHLYDSIEYLEILHEEGKLNTNFAPINEKFIYHAACHLRAHGFGLPSLEVLSLIPGLEIENADAGCCGISGSYGFKKDKRPVSLKVGEKLFNRIKQSGAKTALSECGTCRLQMTSGSGLESLHPLTILSRAYSK</sequence>
<dbReference type="InterPro" id="IPR017753">
    <property type="entry name" value="G3P_DH_GlpC_su"/>
</dbReference>
<dbReference type="GO" id="GO:0016020">
    <property type="term" value="C:membrane"/>
    <property type="evidence" value="ECO:0007669"/>
    <property type="project" value="InterPro"/>
</dbReference>
<dbReference type="Proteomes" id="UP001243623">
    <property type="component" value="Chromosome"/>
</dbReference>
<dbReference type="GO" id="GO:0009331">
    <property type="term" value="C:glycerol-3-phosphate dehydrogenase (FAD) complex"/>
    <property type="evidence" value="ECO:0007669"/>
    <property type="project" value="InterPro"/>
</dbReference>
<feature type="domain" description="4Fe-4S ferredoxin-type" evidence="6">
    <location>
        <begin position="2"/>
        <end position="31"/>
    </location>
</feature>
<dbReference type="GO" id="GO:0009061">
    <property type="term" value="P:anaerobic respiration"/>
    <property type="evidence" value="ECO:0007669"/>
    <property type="project" value="InterPro"/>
</dbReference>
<evidence type="ECO:0000256" key="3">
    <source>
        <dbReference type="ARBA" id="ARBA00022737"/>
    </source>
</evidence>
<keyword evidence="7" id="KW-0560">Oxidoreductase</keyword>
<dbReference type="GO" id="GO:0004368">
    <property type="term" value="F:glycerol-3-phosphate dehydrogenase (quinone) activity"/>
    <property type="evidence" value="ECO:0007669"/>
    <property type="project" value="UniProtKB-EC"/>
</dbReference>
<dbReference type="GO" id="GO:0046872">
    <property type="term" value="F:metal ion binding"/>
    <property type="evidence" value="ECO:0007669"/>
    <property type="project" value="UniProtKB-KW"/>
</dbReference>
<dbReference type="PROSITE" id="PS00198">
    <property type="entry name" value="4FE4S_FER_1"/>
    <property type="match status" value="2"/>
</dbReference>
<keyword evidence="8" id="KW-1185">Reference proteome</keyword>
<name>A0A9Y2ERZ2_9FIRM</name>
<dbReference type="EMBL" id="CP120678">
    <property type="protein sequence ID" value="WIW70308.1"/>
    <property type="molecule type" value="Genomic_DNA"/>
</dbReference>
<dbReference type="InterPro" id="IPR017900">
    <property type="entry name" value="4Fe4S_Fe_S_CS"/>
</dbReference>
<gene>
    <name evidence="7" type="ORF">P3F81_10470</name>
</gene>
<dbReference type="AlphaFoldDB" id="A0A9Y2ERZ2"/>
<accession>A0A9Y2ERZ2</accession>
<dbReference type="Gene3D" id="1.10.1060.10">
    <property type="entry name" value="Alpha-helical ferredoxin"/>
    <property type="match status" value="1"/>
</dbReference>
<dbReference type="InterPro" id="IPR004017">
    <property type="entry name" value="Cys_rich_dom"/>
</dbReference>
<keyword evidence="1" id="KW-0004">4Fe-4S</keyword>
<dbReference type="NCBIfam" id="TIGR03379">
    <property type="entry name" value="glycerol3P_GlpC"/>
    <property type="match status" value="1"/>
</dbReference>
<dbReference type="NCBIfam" id="NF008369">
    <property type="entry name" value="PRK11168.1"/>
    <property type="match status" value="1"/>
</dbReference>
<evidence type="ECO:0000256" key="4">
    <source>
        <dbReference type="ARBA" id="ARBA00023004"/>
    </source>
</evidence>